<organism evidence="2 3">
    <name type="scientific">Phyllobacterium myrsinacearum</name>
    <dbReference type="NCBI Taxonomy" id="28101"/>
    <lineage>
        <taxon>Bacteria</taxon>
        <taxon>Pseudomonadati</taxon>
        <taxon>Pseudomonadota</taxon>
        <taxon>Alphaproteobacteria</taxon>
        <taxon>Hyphomicrobiales</taxon>
        <taxon>Phyllobacteriaceae</taxon>
        <taxon>Phyllobacterium</taxon>
    </lineage>
</organism>
<dbReference type="Proteomes" id="UP000238563">
    <property type="component" value="Unassembled WGS sequence"/>
</dbReference>
<proteinExistence type="predicted"/>
<comment type="caution">
    <text evidence="2">The sequence shown here is derived from an EMBL/GenBank/DDBJ whole genome shotgun (WGS) entry which is preliminary data.</text>
</comment>
<accession>A0A2S9JZB5</accession>
<name>A0A2S9JZB5_9HYPH</name>
<keyword evidence="1" id="KW-0812">Transmembrane</keyword>
<dbReference type="AlphaFoldDB" id="A0A2S9JZB5"/>
<evidence type="ECO:0000313" key="2">
    <source>
        <dbReference type="EMBL" id="PRD58683.1"/>
    </source>
</evidence>
<evidence type="ECO:0000313" key="3">
    <source>
        <dbReference type="Proteomes" id="UP000238563"/>
    </source>
</evidence>
<reference evidence="2 3" key="1">
    <citation type="submission" date="2018-02" db="EMBL/GenBank/DDBJ databases">
        <title>The draft genome of Phyllobacterium myrsinacearum DSM5892.</title>
        <authorList>
            <person name="Li L."/>
            <person name="Liu L."/>
            <person name="Zhang X."/>
            <person name="Wang T."/>
        </authorList>
    </citation>
    <scope>NUCLEOTIDE SEQUENCE [LARGE SCALE GENOMIC DNA]</scope>
    <source>
        <strain evidence="2 3">DSM 5892</strain>
    </source>
</reference>
<feature type="transmembrane region" description="Helical" evidence="1">
    <location>
        <begin position="55"/>
        <end position="76"/>
    </location>
</feature>
<gene>
    <name evidence="2" type="ORF">C5750_06225</name>
</gene>
<sequence>MRRAALILPSLTLRRTAWADIPAFPERERFARIVSFREQQGNTKFMDDSVQKSCWGITAWAVVGFAVIMLVTYLIAMH</sequence>
<dbReference type="EMBL" id="PVBT01000001">
    <property type="protein sequence ID" value="PRD58683.1"/>
    <property type="molecule type" value="Genomic_DNA"/>
</dbReference>
<keyword evidence="1" id="KW-0472">Membrane</keyword>
<evidence type="ECO:0000256" key="1">
    <source>
        <dbReference type="SAM" id="Phobius"/>
    </source>
</evidence>
<dbReference type="OrthoDB" id="8457125at2"/>
<protein>
    <submittedName>
        <fullName evidence="2">Uncharacterized protein</fullName>
    </submittedName>
</protein>
<keyword evidence="1" id="KW-1133">Transmembrane helix</keyword>
<keyword evidence="3" id="KW-1185">Reference proteome</keyword>